<proteinExistence type="predicted"/>
<dbReference type="Gene3D" id="3.30.420.10">
    <property type="entry name" value="Ribonuclease H-like superfamily/Ribonuclease H"/>
    <property type="match status" value="1"/>
</dbReference>
<dbReference type="AlphaFoldDB" id="A0A7C4PP19"/>
<gene>
    <name evidence="2" type="ORF">ENT37_15025</name>
</gene>
<evidence type="ECO:0000313" key="2">
    <source>
        <dbReference type="EMBL" id="HGS23165.1"/>
    </source>
</evidence>
<organism evidence="2">
    <name type="scientific">Anaerolinea thermolimosa</name>
    <dbReference type="NCBI Taxonomy" id="229919"/>
    <lineage>
        <taxon>Bacteria</taxon>
        <taxon>Bacillati</taxon>
        <taxon>Chloroflexota</taxon>
        <taxon>Anaerolineae</taxon>
        <taxon>Anaerolineales</taxon>
        <taxon>Anaerolineaceae</taxon>
        <taxon>Anaerolinea</taxon>
    </lineage>
</organism>
<dbReference type="GO" id="GO:0003676">
    <property type="term" value="F:nucleic acid binding"/>
    <property type="evidence" value="ECO:0007669"/>
    <property type="project" value="InterPro"/>
</dbReference>
<accession>A0A7C4PP19</accession>
<reference evidence="2" key="1">
    <citation type="journal article" date="2020" name="mSystems">
        <title>Genome- and Community-Level Interaction Insights into Carbon Utilization and Element Cycling Functions of Hydrothermarchaeota in Hydrothermal Sediment.</title>
        <authorList>
            <person name="Zhou Z."/>
            <person name="Liu Y."/>
            <person name="Xu W."/>
            <person name="Pan J."/>
            <person name="Luo Z.H."/>
            <person name="Li M."/>
        </authorList>
    </citation>
    <scope>NUCLEOTIDE SEQUENCE [LARGE SCALE GENOMIC DNA]</scope>
    <source>
        <strain evidence="2">SpSt-573</strain>
    </source>
</reference>
<sequence length="498" mass="57001">MDNSVSKQTKKELIQVLGMRYRKSQKQEKTQILDEFIALSGCHRKHAIRLLSGHSGSDVPSRFEVPPRRKIYSEAVKEALIMAWEASDRICGKRLKALLPSLLDAMERHGHLHLAPEVKTLLFKVSPATIDRLLSPLRDPSQARRKTRRVKKVSQQIPIRTYADWNDPVPGYLEIDFVVHGGGQIAGSLIHTLVATDICSGWTDFIPLLAREQSLVTEGLGVIFKQIPFPALGIDSDNDSAFINDTLSAFCKDHQIEFTRSRAYHKNDQAWVEQKNGAVIRRLTGHGRYTGVVACQALAHLYQAARFYVNFFQPSFKLHHKTRDGSKVKRTYQPPATPCDRLLKHPAVPGTVKDQLRLQRQQLDPVKLLHGIRQGQSALAALASPDLIIEGPGRDTLEHFLSQLPRLWQDGEVRPTHRRHSSEPRTWRTHEDAFEGVWCEVLGWLQKEPDATAKSLLERLEEHYPERFDRRQLRTFQRRVKEWRHIMARELVYAGITQ</sequence>
<dbReference type="EMBL" id="DSYK01000758">
    <property type="protein sequence ID" value="HGS23165.1"/>
    <property type="molecule type" value="Genomic_DNA"/>
</dbReference>
<name>A0A7C4PP19_9CHLR</name>
<dbReference type="SUPFAM" id="SSF53098">
    <property type="entry name" value="Ribonuclease H-like"/>
    <property type="match status" value="1"/>
</dbReference>
<comment type="caution">
    <text evidence="2">The sequence shown here is derived from an EMBL/GenBank/DDBJ whole genome shotgun (WGS) entry which is preliminary data.</text>
</comment>
<dbReference type="InterPro" id="IPR001584">
    <property type="entry name" value="Integrase_cat-core"/>
</dbReference>
<dbReference type="InterPro" id="IPR036397">
    <property type="entry name" value="RNaseH_sf"/>
</dbReference>
<protein>
    <submittedName>
        <fullName evidence="2">Transposase</fullName>
    </submittedName>
</protein>
<dbReference type="InterPro" id="IPR012337">
    <property type="entry name" value="RNaseH-like_sf"/>
</dbReference>
<dbReference type="PROSITE" id="PS50994">
    <property type="entry name" value="INTEGRASE"/>
    <property type="match status" value="1"/>
</dbReference>
<feature type="domain" description="Integrase catalytic" evidence="1">
    <location>
        <begin position="166"/>
        <end position="335"/>
    </location>
</feature>
<evidence type="ECO:0000259" key="1">
    <source>
        <dbReference type="PROSITE" id="PS50994"/>
    </source>
</evidence>
<dbReference type="GO" id="GO:0015074">
    <property type="term" value="P:DNA integration"/>
    <property type="evidence" value="ECO:0007669"/>
    <property type="project" value="InterPro"/>
</dbReference>